<feature type="region of interest" description="Disordered" evidence="1">
    <location>
        <begin position="382"/>
        <end position="419"/>
    </location>
</feature>
<evidence type="ECO:0000256" key="1">
    <source>
        <dbReference type="SAM" id="MobiDB-lite"/>
    </source>
</evidence>
<gene>
    <name evidence="2" type="ORF">NDU88_002682</name>
</gene>
<dbReference type="AlphaFoldDB" id="A0AAV7KWC4"/>
<reference evidence="2" key="1">
    <citation type="journal article" date="2022" name="bioRxiv">
        <title>Sequencing and chromosome-scale assembly of the giantPleurodeles waltlgenome.</title>
        <authorList>
            <person name="Brown T."/>
            <person name="Elewa A."/>
            <person name="Iarovenko S."/>
            <person name="Subramanian E."/>
            <person name="Araus A.J."/>
            <person name="Petzold A."/>
            <person name="Susuki M."/>
            <person name="Suzuki K.-i.T."/>
            <person name="Hayashi T."/>
            <person name="Toyoda A."/>
            <person name="Oliveira C."/>
            <person name="Osipova E."/>
            <person name="Leigh N.D."/>
            <person name="Simon A."/>
            <person name="Yun M.H."/>
        </authorList>
    </citation>
    <scope>NUCLEOTIDE SEQUENCE</scope>
    <source>
        <strain evidence="2">20211129_DDA</strain>
        <tissue evidence="2">Liver</tissue>
    </source>
</reference>
<proteinExistence type="predicted"/>
<dbReference type="Proteomes" id="UP001066276">
    <property type="component" value="Chromosome 12"/>
</dbReference>
<accession>A0AAV7KWC4</accession>
<sequence length="547" mass="58357">MERNKVVEALRVLQDEGREDLIKEGVLEQAWVGLRRPKRSSAEGVSAAILACTSPAISPRKSRKFKAKSVSGRKVTVSPGCVAHKNEVNVVLPGGRSYRRGGVKVPRRSGASLRQDVAAHGRGSYQAAMRDLEQVVAHDQGTSAPLVHADRQLKKLAVGAHARRRRRLVGSRAQQAQLALESEGSAQAGLDERTLGGAAKMAAPSGFSVISEEGEDFQSGVYREVSEDTVGEDIVIVLDSEDDLETGNDPYDEGCSQSLPMSFRLPVQIGRNIQWIPREVSPMVHRVQEWEVSNQSVLRAGEQVDFVDGQGVVIRGTICGTAVEDETAGSAQVRLDFRQGERAYRPVCDVPHALGGHEVAAAGQRLGRPAVFSQPVEVRAPSRHRVEERVQPGAVRPTSREIPVNGEGSSASNASGLRSFPASQGALSVLTGEEEVLDYEEEDTSRSNTVTKTPSGKKAVPGDHLTGGKNVLSSNLIRGEVTNTLGAVGEVCGTKVVGDNLSNVDVAIQVEQEGKRGSLSGAIDVVSGKQDLTQVVSGVRMEAVPYG</sequence>
<evidence type="ECO:0000313" key="3">
    <source>
        <dbReference type="Proteomes" id="UP001066276"/>
    </source>
</evidence>
<feature type="compositionally biased region" description="Low complexity" evidence="1">
    <location>
        <begin position="405"/>
        <end position="416"/>
    </location>
</feature>
<feature type="region of interest" description="Disordered" evidence="1">
    <location>
        <begin position="438"/>
        <end position="466"/>
    </location>
</feature>
<comment type="caution">
    <text evidence="2">The sequence shown here is derived from an EMBL/GenBank/DDBJ whole genome shotgun (WGS) entry which is preliminary data.</text>
</comment>
<name>A0AAV7KWC4_PLEWA</name>
<organism evidence="2 3">
    <name type="scientific">Pleurodeles waltl</name>
    <name type="common">Iberian ribbed newt</name>
    <dbReference type="NCBI Taxonomy" id="8319"/>
    <lineage>
        <taxon>Eukaryota</taxon>
        <taxon>Metazoa</taxon>
        <taxon>Chordata</taxon>
        <taxon>Craniata</taxon>
        <taxon>Vertebrata</taxon>
        <taxon>Euteleostomi</taxon>
        <taxon>Amphibia</taxon>
        <taxon>Batrachia</taxon>
        <taxon>Caudata</taxon>
        <taxon>Salamandroidea</taxon>
        <taxon>Salamandridae</taxon>
        <taxon>Pleurodelinae</taxon>
        <taxon>Pleurodeles</taxon>
    </lineage>
</organism>
<dbReference type="EMBL" id="JANPWB010000016">
    <property type="protein sequence ID" value="KAJ1082517.1"/>
    <property type="molecule type" value="Genomic_DNA"/>
</dbReference>
<keyword evidence="3" id="KW-1185">Reference proteome</keyword>
<evidence type="ECO:0000313" key="2">
    <source>
        <dbReference type="EMBL" id="KAJ1082517.1"/>
    </source>
</evidence>
<protein>
    <submittedName>
        <fullName evidence="2">Uncharacterized protein</fullName>
    </submittedName>
</protein>